<proteinExistence type="predicted"/>
<dbReference type="Pfam" id="PF11563">
    <property type="entry name" value="Protoglobin"/>
    <property type="match status" value="1"/>
</dbReference>
<dbReference type="InterPro" id="IPR012292">
    <property type="entry name" value="Globin/Proto"/>
</dbReference>
<dbReference type="InterPro" id="IPR039379">
    <property type="entry name" value="Protoglobin_sensor_dom"/>
</dbReference>
<dbReference type="PANTHER" id="PTHR32089">
    <property type="entry name" value="METHYL-ACCEPTING CHEMOTAXIS PROTEIN MCPB"/>
    <property type="match status" value="1"/>
</dbReference>
<dbReference type="PROSITE" id="PS50111">
    <property type="entry name" value="CHEMOTAXIS_TRANSDUC_2"/>
    <property type="match status" value="1"/>
</dbReference>
<dbReference type="GO" id="GO:0007165">
    <property type="term" value="P:signal transduction"/>
    <property type="evidence" value="ECO:0007669"/>
    <property type="project" value="UniProtKB-KW"/>
</dbReference>
<accession>A0A418SIB6</accession>
<sequence length="445" mass="47380">MTSDMPHLLNTLGLDAAARSLLNDAGTILSGQMEEIVNDQKAMIRARPDLIGMYPDEAALDREVRARSAHWSRLFSDRLDNAFATESRNIGRAHFLSGLDIESFFTAYGRALAQIHVVILRSAARRGKLRLEMAEQIADAVTRAAILDQMLAQDGFNTAQKEDFGKRLGRLGARVEAAFGSVSTNVQSSTHELTGIARTMSEGSRSALPRVDAAVGAAGETAVKILSVSSAAEELSASIREITAQVHDADRISAEATAKAERTDDLVQALKGSGQEISGVIEMISDIASQTNLLALNASVEAARAGEAGKGFAVVAQEVKQLSTRISQATTDISGRIDQMHRDIIEAVDAIHDVGGTIRQIAEINSAISVSVEQQKLATDDIARHAEATATGTDQMTQNIEAVSTVVRQTNDHTATVLTAVQGLSDQSDSLQAQIKKFIAGIKAA</sequence>
<dbReference type="GO" id="GO:0019825">
    <property type="term" value="F:oxygen binding"/>
    <property type="evidence" value="ECO:0007669"/>
    <property type="project" value="InterPro"/>
</dbReference>
<evidence type="ECO:0000313" key="3">
    <source>
        <dbReference type="Proteomes" id="UP000283786"/>
    </source>
</evidence>
<dbReference type="AlphaFoldDB" id="A0A418SIB6"/>
<dbReference type="GO" id="GO:0020037">
    <property type="term" value="F:heme binding"/>
    <property type="evidence" value="ECO:0007669"/>
    <property type="project" value="InterPro"/>
</dbReference>
<dbReference type="Gene3D" id="1.10.287.950">
    <property type="entry name" value="Methyl-accepting chemotaxis protein"/>
    <property type="match status" value="1"/>
</dbReference>
<dbReference type="OrthoDB" id="4514964at2"/>
<dbReference type="SUPFAM" id="SSF46458">
    <property type="entry name" value="Globin-like"/>
    <property type="match status" value="1"/>
</dbReference>
<name>A0A418SIB6_9RHOB</name>
<dbReference type="Pfam" id="PF00015">
    <property type="entry name" value="MCPsignal"/>
    <property type="match status" value="1"/>
</dbReference>
<evidence type="ECO:0000256" key="1">
    <source>
        <dbReference type="ARBA" id="ARBA00023224"/>
    </source>
</evidence>
<keyword evidence="3" id="KW-1185">Reference proteome</keyword>
<dbReference type="Proteomes" id="UP000283786">
    <property type="component" value="Chromosome"/>
</dbReference>
<dbReference type="CDD" id="cd01068">
    <property type="entry name" value="globin_sensor"/>
    <property type="match status" value="1"/>
</dbReference>
<dbReference type="EMBL" id="CP060436">
    <property type="protein sequence ID" value="QPM91083.1"/>
    <property type="molecule type" value="Genomic_DNA"/>
</dbReference>
<dbReference type="Gene3D" id="1.10.490.10">
    <property type="entry name" value="Globins"/>
    <property type="match status" value="1"/>
</dbReference>
<dbReference type="SMART" id="SM00283">
    <property type="entry name" value="MA"/>
    <property type="match status" value="1"/>
</dbReference>
<dbReference type="KEGG" id="palw:PSAL_023320"/>
<dbReference type="InterPro" id="IPR009050">
    <property type="entry name" value="Globin-like_sf"/>
</dbReference>
<protein>
    <submittedName>
        <fullName evidence="2">Uncharacterized protein</fullName>
    </submittedName>
</protein>
<keyword evidence="1" id="KW-0807">Transducer</keyword>
<dbReference type="GO" id="GO:0016020">
    <property type="term" value="C:membrane"/>
    <property type="evidence" value="ECO:0007669"/>
    <property type="project" value="InterPro"/>
</dbReference>
<dbReference type="PANTHER" id="PTHR32089:SF112">
    <property type="entry name" value="LYSOZYME-LIKE PROTEIN-RELATED"/>
    <property type="match status" value="1"/>
</dbReference>
<dbReference type="InterPro" id="IPR004089">
    <property type="entry name" value="MCPsignal_dom"/>
</dbReference>
<organism evidence="2 3">
    <name type="scientific">Pseudooceanicola algae</name>
    <dbReference type="NCBI Taxonomy" id="1537215"/>
    <lineage>
        <taxon>Bacteria</taxon>
        <taxon>Pseudomonadati</taxon>
        <taxon>Pseudomonadota</taxon>
        <taxon>Alphaproteobacteria</taxon>
        <taxon>Rhodobacterales</taxon>
        <taxon>Paracoccaceae</taxon>
        <taxon>Pseudooceanicola</taxon>
    </lineage>
</organism>
<dbReference type="InterPro" id="IPR044398">
    <property type="entry name" value="Globin-sensor_dom"/>
</dbReference>
<dbReference type="RefSeq" id="WP_119838562.1">
    <property type="nucleotide sequence ID" value="NZ_CP060436.1"/>
</dbReference>
<evidence type="ECO:0000313" key="2">
    <source>
        <dbReference type="EMBL" id="QPM91083.1"/>
    </source>
</evidence>
<dbReference type="SUPFAM" id="SSF58104">
    <property type="entry name" value="Methyl-accepting chemotaxis protein (MCP) signaling domain"/>
    <property type="match status" value="1"/>
</dbReference>
<reference evidence="2 3" key="1">
    <citation type="submission" date="2020-08" db="EMBL/GenBank/DDBJ databases">
        <title>Genome sequence of Rhodobacteraceae bacterium Lw-13e.</title>
        <authorList>
            <person name="Poehlein A."/>
            <person name="Wolter L."/>
            <person name="Daniel R."/>
            <person name="Brinkhoff T."/>
        </authorList>
    </citation>
    <scope>NUCLEOTIDE SEQUENCE [LARGE SCALE GENOMIC DNA]</scope>
    <source>
        <strain evidence="2 3">Lw-13e</strain>
    </source>
</reference>
<gene>
    <name evidence="2" type="ORF">PSAL_023320</name>
</gene>